<feature type="chain" id="PRO_5046498686" evidence="2">
    <location>
        <begin position="18"/>
        <end position="118"/>
    </location>
</feature>
<accession>A0ABQ8Y8P9</accession>
<dbReference type="Proteomes" id="UP001150062">
    <property type="component" value="Unassembled WGS sequence"/>
</dbReference>
<gene>
    <name evidence="3" type="ORF">M0813_23659</name>
</gene>
<keyword evidence="1" id="KW-0812">Transmembrane</keyword>
<keyword evidence="4" id="KW-1185">Reference proteome</keyword>
<organism evidence="3 4">
    <name type="scientific">Anaeramoeba flamelloides</name>
    <dbReference type="NCBI Taxonomy" id="1746091"/>
    <lineage>
        <taxon>Eukaryota</taxon>
        <taxon>Metamonada</taxon>
        <taxon>Anaeramoebidae</taxon>
        <taxon>Anaeramoeba</taxon>
    </lineage>
</organism>
<proteinExistence type="predicted"/>
<evidence type="ECO:0000313" key="3">
    <source>
        <dbReference type="EMBL" id="KAJ6241010.1"/>
    </source>
</evidence>
<keyword evidence="2" id="KW-0732">Signal</keyword>
<dbReference type="EMBL" id="JAOAOG010000197">
    <property type="protein sequence ID" value="KAJ6241010.1"/>
    <property type="molecule type" value="Genomic_DNA"/>
</dbReference>
<keyword evidence="1" id="KW-0472">Membrane</keyword>
<feature type="signal peptide" evidence="2">
    <location>
        <begin position="1"/>
        <end position="17"/>
    </location>
</feature>
<keyword evidence="1" id="KW-1133">Transmembrane helix</keyword>
<evidence type="ECO:0000256" key="2">
    <source>
        <dbReference type="SAM" id="SignalP"/>
    </source>
</evidence>
<sequence length="118" mass="13752">MNFYLLFLFCLIFTTFTREDNCQQLLNLYELNDLSDDLLLEGKLEVIKNQSDFNEQDVNAAWSELKIFLTLIMGSFLIGCFFSYFPIGSANEKINKASIVSLEKAYFENQNLKTNKNY</sequence>
<protein>
    <submittedName>
        <fullName evidence="3">Uncharacterized protein</fullName>
    </submittedName>
</protein>
<feature type="transmembrane region" description="Helical" evidence="1">
    <location>
        <begin position="67"/>
        <end position="87"/>
    </location>
</feature>
<comment type="caution">
    <text evidence="3">The sequence shown here is derived from an EMBL/GenBank/DDBJ whole genome shotgun (WGS) entry which is preliminary data.</text>
</comment>
<evidence type="ECO:0000256" key="1">
    <source>
        <dbReference type="SAM" id="Phobius"/>
    </source>
</evidence>
<reference evidence="3" key="1">
    <citation type="submission" date="2022-08" db="EMBL/GenBank/DDBJ databases">
        <title>Novel sulfate-reducing endosymbionts in the free-living metamonad Anaeramoeba.</title>
        <authorList>
            <person name="Jerlstrom-Hultqvist J."/>
            <person name="Cepicka I."/>
            <person name="Gallot-Lavallee L."/>
            <person name="Salas-Leiva D."/>
            <person name="Curtis B.A."/>
            <person name="Zahonova K."/>
            <person name="Pipaliya S."/>
            <person name="Dacks J."/>
            <person name="Roger A.J."/>
        </authorList>
    </citation>
    <scope>NUCLEOTIDE SEQUENCE</scope>
    <source>
        <strain evidence="3">Schooner1</strain>
    </source>
</reference>
<evidence type="ECO:0000313" key="4">
    <source>
        <dbReference type="Proteomes" id="UP001150062"/>
    </source>
</evidence>
<name>A0ABQ8Y8P9_9EUKA</name>